<dbReference type="InterPro" id="IPR009075">
    <property type="entry name" value="AcylCo_DH/oxidase_C"/>
</dbReference>
<dbReference type="GO" id="GO:0050660">
    <property type="term" value="F:flavin adenine dinucleotide binding"/>
    <property type="evidence" value="ECO:0007669"/>
    <property type="project" value="InterPro"/>
</dbReference>
<dbReference type="GO" id="GO:0003995">
    <property type="term" value="F:acyl-CoA dehydrogenase activity"/>
    <property type="evidence" value="ECO:0007669"/>
    <property type="project" value="TreeGrafter"/>
</dbReference>
<evidence type="ECO:0000256" key="2">
    <source>
        <dbReference type="ARBA" id="ARBA00009347"/>
    </source>
</evidence>
<comment type="cofactor">
    <cofactor evidence="1 5">
        <name>FAD</name>
        <dbReference type="ChEBI" id="CHEBI:57692"/>
    </cofactor>
</comment>
<dbReference type="InterPro" id="IPR013786">
    <property type="entry name" value="AcylCoA_DH/ox_N"/>
</dbReference>
<dbReference type="SUPFAM" id="SSF47203">
    <property type="entry name" value="Acyl-CoA dehydrogenase C-terminal domain-like"/>
    <property type="match status" value="1"/>
</dbReference>
<gene>
    <name evidence="9" type="ORF">IPF40_04715</name>
    <name evidence="10" type="ORF">IPI13_05885</name>
</gene>
<comment type="caution">
    <text evidence="10">The sequence shown here is derived from an EMBL/GenBank/DDBJ whole genome shotgun (WGS) entry which is preliminary data.</text>
</comment>
<name>A0A935IMP8_9MICO</name>
<dbReference type="AlphaFoldDB" id="A0A935IMP8"/>
<dbReference type="PANTHER" id="PTHR43884:SF12">
    <property type="entry name" value="ISOVALERYL-COA DEHYDROGENASE, MITOCHONDRIAL-RELATED"/>
    <property type="match status" value="1"/>
</dbReference>
<dbReference type="InterPro" id="IPR037069">
    <property type="entry name" value="AcylCoA_DH/ox_N_sf"/>
</dbReference>
<accession>A0A935IMP8</accession>
<evidence type="ECO:0000313" key="9">
    <source>
        <dbReference type="EMBL" id="MBK6300375.1"/>
    </source>
</evidence>
<keyword evidence="3 5" id="KW-0285">Flavoprotein</keyword>
<evidence type="ECO:0000259" key="6">
    <source>
        <dbReference type="Pfam" id="PF00441"/>
    </source>
</evidence>
<feature type="domain" description="Acyl-CoA oxidase/dehydrogenase middle" evidence="7">
    <location>
        <begin position="137"/>
        <end position="233"/>
    </location>
</feature>
<dbReference type="Proteomes" id="UP000726105">
    <property type="component" value="Unassembled WGS sequence"/>
</dbReference>
<dbReference type="InterPro" id="IPR006091">
    <property type="entry name" value="Acyl-CoA_Oxase/DH_mid-dom"/>
</dbReference>
<evidence type="ECO:0000259" key="8">
    <source>
        <dbReference type="Pfam" id="PF02771"/>
    </source>
</evidence>
<dbReference type="InterPro" id="IPR009100">
    <property type="entry name" value="AcylCoA_DH/oxidase_NM_dom_sf"/>
</dbReference>
<dbReference type="Gene3D" id="1.10.540.10">
    <property type="entry name" value="Acyl-CoA dehydrogenase/oxidase, N-terminal domain"/>
    <property type="match status" value="1"/>
</dbReference>
<evidence type="ECO:0000256" key="4">
    <source>
        <dbReference type="ARBA" id="ARBA00022827"/>
    </source>
</evidence>
<reference evidence="11 12" key="1">
    <citation type="submission" date="2020-10" db="EMBL/GenBank/DDBJ databases">
        <title>Connecting structure to function with the recovery of over 1000 high-quality activated sludge metagenome-assembled genomes encoding full-length rRNA genes using long-read sequencing.</title>
        <authorList>
            <person name="Singleton C.M."/>
            <person name="Petriglieri F."/>
            <person name="Kristensen J.M."/>
            <person name="Kirkegaard R.H."/>
            <person name="Michaelsen T.Y."/>
            <person name="Andersen M.H."/>
            <person name="Karst S.M."/>
            <person name="Dueholm M.S."/>
            <person name="Nielsen P.H."/>
            <person name="Albertsen M."/>
        </authorList>
    </citation>
    <scope>NUCLEOTIDE SEQUENCE [LARGE SCALE GENOMIC DNA]</scope>
    <source>
        <strain evidence="9">AalE_18-Q3-R2-46_BAT3C.188</strain>
        <strain evidence="10">Ega_18-Q3-R5-49_MAXAC.001</strain>
    </source>
</reference>
<dbReference type="Proteomes" id="UP000718281">
    <property type="component" value="Unassembled WGS sequence"/>
</dbReference>
<feature type="domain" description="Acyl-CoA dehydrogenase/oxidase N-terminal" evidence="8">
    <location>
        <begin position="23"/>
        <end position="131"/>
    </location>
</feature>
<evidence type="ECO:0000313" key="11">
    <source>
        <dbReference type="Proteomes" id="UP000718281"/>
    </source>
</evidence>
<dbReference type="InterPro" id="IPR036250">
    <property type="entry name" value="AcylCo_DH-like_C"/>
</dbReference>
<dbReference type="EMBL" id="JADIXZ010000003">
    <property type="protein sequence ID" value="MBK6300375.1"/>
    <property type="molecule type" value="Genomic_DNA"/>
</dbReference>
<sequence length="567" mass="60525">MTDTAQTPSHALGAGLDLESLNLMLEALGDFVDAALSPELQLELDHEDRCPEDIVRSMSDPEQLGVQLVFIPEAYDGMDGGAFDAYRVCEVMARKDIGLATAVFATFLGSDPIVVGATEEQKQEWLGAIAREGVVFAYGATEPEAGSDLGALETTATPVKNDDGETVEYIINGRKQWISNGTIADFTTILAKTDAGPSWFVVPKDAAGFASAPPEDKHGLRLSNTAALFLDDVHIPAHNLIGGVEGKGLIQAQQVFGYTRLMVAAFGLGGGWEALDRAIQYSMNRVQGGSLLCEKQGYTHKLIIPHVVRLEAARAFIEDTADKIDRGLGADGAMNCEGAIAKYLATVAGNAAADDAIQAHGGYGYTRPYVVEKVKRDVRITTIYEGTSEIMEMTIARERWQQHLKTQGGYYRTKAAELRAVHAQNSNVGADIAALANDAMAIVLEACRTGRLTRNQHILFRLGELISYCEGAEIFAKRAAAAANDSAHEKSLKRFDANTFALMSRVYAREAAARVALDGSRWVAGAADPGSPALAAVNGIPTAAIQTAQAGLVTDMDAVADAIYGRN</sequence>
<organism evidence="10 12">
    <name type="scientific">Candidatus Phosphoribacter hodrii</name>
    <dbReference type="NCBI Taxonomy" id="2953743"/>
    <lineage>
        <taxon>Bacteria</taxon>
        <taxon>Bacillati</taxon>
        <taxon>Actinomycetota</taxon>
        <taxon>Actinomycetes</taxon>
        <taxon>Micrococcales</taxon>
        <taxon>Dermatophilaceae</taxon>
        <taxon>Candidatus Phosphoribacter</taxon>
    </lineage>
</organism>
<protein>
    <submittedName>
        <fullName evidence="10">Acyl-CoA dehydrogenase family protein</fullName>
    </submittedName>
</protein>
<keyword evidence="5" id="KW-0560">Oxidoreductase</keyword>
<evidence type="ECO:0000313" key="10">
    <source>
        <dbReference type="EMBL" id="MBK7272704.1"/>
    </source>
</evidence>
<evidence type="ECO:0000313" key="12">
    <source>
        <dbReference type="Proteomes" id="UP000726105"/>
    </source>
</evidence>
<dbReference type="Pfam" id="PF02770">
    <property type="entry name" value="Acyl-CoA_dh_M"/>
    <property type="match status" value="1"/>
</dbReference>
<dbReference type="Pfam" id="PF02771">
    <property type="entry name" value="Acyl-CoA_dh_N"/>
    <property type="match status" value="1"/>
</dbReference>
<keyword evidence="4 5" id="KW-0274">FAD</keyword>
<evidence type="ECO:0000256" key="1">
    <source>
        <dbReference type="ARBA" id="ARBA00001974"/>
    </source>
</evidence>
<dbReference type="Gene3D" id="2.40.110.10">
    <property type="entry name" value="Butyryl-CoA Dehydrogenase, subunit A, domain 2"/>
    <property type="match status" value="1"/>
</dbReference>
<evidence type="ECO:0000256" key="3">
    <source>
        <dbReference type="ARBA" id="ARBA00022630"/>
    </source>
</evidence>
<dbReference type="SUPFAM" id="SSF56645">
    <property type="entry name" value="Acyl-CoA dehydrogenase NM domain-like"/>
    <property type="match status" value="1"/>
</dbReference>
<dbReference type="EMBL" id="JADJIB010000002">
    <property type="protein sequence ID" value="MBK7272704.1"/>
    <property type="molecule type" value="Genomic_DNA"/>
</dbReference>
<evidence type="ECO:0000256" key="5">
    <source>
        <dbReference type="RuleBase" id="RU362125"/>
    </source>
</evidence>
<dbReference type="Gene3D" id="1.20.140.10">
    <property type="entry name" value="Butyryl-CoA Dehydrogenase, subunit A, domain 3"/>
    <property type="match status" value="1"/>
</dbReference>
<dbReference type="Pfam" id="PF00441">
    <property type="entry name" value="Acyl-CoA_dh_1"/>
    <property type="match status" value="1"/>
</dbReference>
<proteinExistence type="inferred from homology"/>
<feature type="domain" description="Acyl-CoA dehydrogenase/oxidase C-terminal" evidence="6">
    <location>
        <begin position="246"/>
        <end position="397"/>
    </location>
</feature>
<dbReference type="InterPro" id="IPR046373">
    <property type="entry name" value="Acyl-CoA_Oxase/DH_mid-dom_sf"/>
</dbReference>
<comment type="similarity">
    <text evidence="2 5">Belongs to the acyl-CoA dehydrogenase family.</text>
</comment>
<evidence type="ECO:0000259" key="7">
    <source>
        <dbReference type="Pfam" id="PF02770"/>
    </source>
</evidence>
<dbReference type="PANTHER" id="PTHR43884">
    <property type="entry name" value="ACYL-COA DEHYDROGENASE"/>
    <property type="match status" value="1"/>
</dbReference>